<proteinExistence type="predicted"/>
<accession>A0A1C7N9F4</accession>
<feature type="compositionally biased region" description="Basic and acidic residues" evidence="1">
    <location>
        <begin position="66"/>
        <end position="84"/>
    </location>
</feature>
<evidence type="ECO:0000313" key="3">
    <source>
        <dbReference type="Proteomes" id="UP000093000"/>
    </source>
</evidence>
<name>A0A1C7N9F4_9FUNG</name>
<organism evidence="2 3">
    <name type="scientific">Choanephora cucurbitarum</name>
    <dbReference type="NCBI Taxonomy" id="101091"/>
    <lineage>
        <taxon>Eukaryota</taxon>
        <taxon>Fungi</taxon>
        <taxon>Fungi incertae sedis</taxon>
        <taxon>Mucoromycota</taxon>
        <taxon>Mucoromycotina</taxon>
        <taxon>Mucoromycetes</taxon>
        <taxon>Mucorales</taxon>
        <taxon>Mucorineae</taxon>
        <taxon>Choanephoraceae</taxon>
        <taxon>Choanephoroideae</taxon>
        <taxon>Choanephora</taxon>
    </lineage>
</organism>
<reference evidence="2 3" key="1">
    <citation type="submission" date="2016-03" db="EMBL/GenBank/DDBJ databases">
        <title>Choanephora cucurbitarum.</title>
        <authorList>
            <person name="Min B."/>
            <person name="Park H."/>
            <person name="Park J.-H."/>
            <person name="Shin H.-D."/>
            <person name="Choi I.-G."/>
        </authorList>
    </citation>
    <scope>NUCLEOTIDE SEQUENCE [LARGE SCALE GENOMIC DNA]</scope>
    <source>
        <strain evidence="2 3">KUS-F28377</strain>
    </source>
</reference>
<dbReference type="Proteomes" id="UP000093000">
    <property type="component" value="Unassembled WGS sequence"/>
</dbReference>
<protein>
    <submittedName>
        <fullName evidence="2">Uncharacterized protein</fullName>
    </submittedName>
</protein>
<sequence length="109" mass="11834">MRQSKHIVKKAKLKVVLLLEVLEKIGPVLKKSNGVKAICSDIVDNAQCHDVNASPADNKSGSNAVRSEDMTKSEQNSKDLVKNDLQKSSFVEVEGDHGFANDADSLSEI</sequence>
<evidence type="ECO:0000256" key="1">
    <source>
        <dbReference type="SAM" id="MobiDB-lite"/>
    </source>
</evidence>
<gene>
    <name evidence="2" type="ORF">A0J61_07965</name>
</gene>
<comment type="caution">
    <text evidence="2">The sequence shown here is derived from an EMBL/GenBank/DDBJ whole genome shotgun (WGS) entry which is preliminary data.</text>
</comment>
<dbReference type="EMBL" id="LUGH01000573">
    <property type="protein sequence ID" value="OBZ83984.1"/>
    <property type="molecule type" value="Genomic_DNA"/>
</dbReference>
<keyword evidence="3" id="KW-1185">Reference proteome</keyword>
<feature type="compositionally biased region" description="Polar residues" evidence="1">
    <location>
        <begin position="55"/>
        <end position="65"/>
    </location>
</feature>
<dbReference type="AlphaFoldDB" id="A0A1C7N9F4"/>
<dbReference type="InParanoid" id="A0A1C7N9F4"/>
<evidence type="ECO:0000313" key="2">
    <source>
        <dbReference type="EMBL" id="OBZ83984.1"/>
    </source>
</evidence>
<feature type="region of interest" description="Disordered" evidence="1">
    <location>
        <begin position="50"/>
        <end position="84"/>
    </location>
</feature>